<evidence type="ECO:0000256" key="1">
    <source>
        <dbReference type="SAM" id="Phobius"/>
    </source>
</evidence>
<keyword evidence="1" id="KW-0812">Transmembrane</keyword>
<feature type="transmembrane region" description="Helical" evidence="1">
    <location>
        <begin position="108"/>
        <end position="132"/>
    </location>
</feature>
<protein>
    <submittedName>
        <fullName evidence="2">Uncharacterized protein</fullName>
    </submittedName>
</protein>
<reference evidence="2 3" key="1">
    <citation type="submission" date="2013-04" db="EMBL/GenBank/DDBJ databases">
        <authorList>
            <person name="Harkins D.M."/>
            <person name="Durkin A.S."/>
            <person name="Brinkac L.M."/>
            <person name="Haft D.H."/>
            <person name="Selengut J.D."/>
            <person name="Sanka R."/>
            <person name="DePew J."/>
            <person name="Purushe J."/>
            <person name="Hartskeerl R.A."/>
            <person name="Ahmed A."/>
            <person name="van der Linden H."/>
            <person name="Goris M.G.A."/>
            <person name="Vinetz J.M."/>
            <person name="Sutton G.G."/>
            <person name="Nierman W.C."/>
            <person name="Fouts D.E."/>
        </authorList>
    </citation>
    <scope>NUCLEOTIDE SEQUENCE [LARGE SCALE GENOMIC DNA]</scope>
    <source>
        <strain evidence="2 3">Sao Paulo</strain>
    </source>
</reference>
<proteinExistence type="predicted"/>
<dbReference type="Proteomes" id="UP000013996">
    <property type="component" value="Unassembled WGS sequence"/>
</dbReference>
<evidence type="ECO:0000313" key="3">
    <source>
        <dbReference type="Proteomes" id="UP000013996"/>
    </source>
</evidence>
<name>A0A5E8HGV0_9LEPT</name>
<dbReference type="AlphaFoldDB" id="A0A5E8HGV0"/>
<sequence>MDLENIFPIKKETLVSKSKILLNYLFMRERYILYTHLSEKKILVRISSILQEKYFHRIIQNQFQMYRKVSYRGEDMSSSSIAIPYLQGTIFPEAKISFISIITKPHPMFTFITSLFYIIVITLIIADTFGILNATAKISPMILFLPLVWHLHHLIYFKNESNIIKKFLMQVLEAKDS</sequence>
<organism evidence="2 3">
    <name type="scientific">Leptospira yanagawae serovar Saopaulo str. Sao Paulo = ATCC 700523</name>
    <dbReference type="NCBI Taxonomy" id="1249483"/>
    <lineage>
        <taxon>Bacteria</taxon>
        <taxon>Pseudomonadati</taxon>
        <taxon>Spirochaetota</taxon>
        <taxon>Spirochaetia</taxon>
        <taxon>Leptospirales</taxon>
        <taxon>Leptospiraceae</taxon>
        <taxon>Leptospira</taxon>
    </lineage>
</organism>
<accession>A0A5E8HGV0</accession>
<dbReference type="EMBL" id="AOGX02000008">
    <property type="protein sequence ID" value="EOQ90505.1"/>
    <property type="molecule type" value="Genomic_DNA"/>
</dbReference>
<comment type="caution">
    <text evidence="2">The sequence shown here is derived from an EMBL/GenBank/DDBJ whole genome shotgun (WGS) entry which is preliminary data.</text>
</comment>
<evidence type="ECO:0000313" key="2">
    <source>
        <dbReference type="EMBL" id="EOQ90505.1"/>
    </source>
</evidence>
<gene>
    <name evidence="2" type="ORF">LEP1GSC202_3869</name>
</gene>
<keyword evidence="1" id="KW-1133">Transmembrane helix</keyword>
<keyword evidence="1" id="KW-0472">Membrane</keyword>